<name>A0A3B0TUD5_9ZZZZ</name>
<proteinExistence type="predicted"/>
<accession>A0A3B0TUD5</accession>
<dbReference type="AlphaFoldDB" id="A0A3B0TUD5"/>
<evidence type="ECO:0000313" key="1">
    <source>
        <dbReference type="EMBL" id="VAW17027.1"/>
    </source>
</evidence>
<gene>
    <name evidence="1" type="ORF">MNBD_BACTEROID01-2005</name>
</gene>
<reference evidence="1" key="1">
    <citation type="submission" date="2018-06" db="EMBL/GenBank/DDBJ databases">
        <authorList>
            <person name="Zhirakovskaya E."/>
        </authorList>
    </citation>
    <scope>NUCLEOTIDE SEQUENCE</scope>
</reference>
<protein>
    <submittedName>
        <fullName evidence="1">Uncharacterized protein</fullName>
    </submittedName>
</protein>
<organism evidence="1">
    <name type="scientific">hydrothermal vent metagenome</name>
    <dbReference type="NCBI Taxonomy" id="652676"/>
    <lineage>
        <taxon>unclassified sequences</taxon>
        <taxon>metagenomes</taxon>
        <taxon>ecological metagenomes</taxon>
    </lineage>
</organism>
<dbReference type="EMBL" id="UOEP01000067">
    <property type="protein sequence ID" value="VAW17027.1"/>
    <property type="molecule type" value="Genomic_DNA"/>
</dbReference>
<sequence>MIIEKHIDYFSGLWRECSSSYPLLETKYTSQEQQIKEFHFEKIIRALKLKNDKNPAGANSSSRHVLSTTALFRELFTSVFGFENGQLDLILSPQFKLATKKFIKMGRDFNPDLDLTDIFQACRNAWIMNSIQLMFGLPVEITPSIFAYSMLYPYSDNYLDDPEIPQAVKIKFSRHFRQRLMGEEVQPDNTHERQIFDLVGMIETQFARSEFPKVYNSLLAIHSAQTKSLSLVKPTVSMSETDVLKLCIEKGGTSVLADGYLVAGDLTEAQERFFFGYGAYLQFIDDIQDIKEDSCVGQLTIFSHASKKYSLDALTNKTFHFGEKALGLLNVLEGKNLPAFKKLIKKSIDSMLVETILLNEDFYTKTYIEELESYSPLSISCLKKRRGKLSPNRVSYMKKIMKSIVAEL</sequence>